<dbReference type="InterPro" id="IPR004722">
    <property type="entry name" value="DHOase"/>
</dbReference>
<keyword evidence="10" id="KW-1185">Reference proteome</keyword>
<dbReference type="InterPro" id="IPR032466">
    <property type="entry name" value="Metal_Hydrolase"/>
</dbReference>
<feature type="binding site" evidence="6">
    <location>
        <begin position="63"/>
        <end position="65"/>
    </location>
    <ligand>
        <name>substrate</name>
    </ligand>
</feature>
<dbReference type="InterPro" id="IPR050138">
    <property type="entry name" value="DHOase/Allantoinase_Hydrolase"/>
</dbReference>
<dbReference type="NCBIfam" id="NF006837">
    <property type="entry name" value="PRK09357.1-2"/>
    <property type="match status" value="1"/>
</dbReference>
<comment type="function">
    <text evidence="1 6">Catalyzes the reversible cyclization of carbamoyl aspartate to dihydroorotate.</text>
</comment>
<dbReference type="OrthoDB" id="9765462at2"/>
<feature type="domain" description="Dihydroorotase catalytic" evidence="8">
    <location>
        <begin position="50"/>
        <end position="237"/>
    </location>
</feature>
<dbReference type="Gene3D" id="3.20.20.140">
    <property type="entry name" value="Metal-dependent hydrolases"/>
    <property type="match status" value="1"/>
</dbReference>
<feature type="binding site" evidence="6">
    <location>
        <position position="95"/>
    </location>
    <ligand>
        <name>substrate</name>
    </ligand>
</feature>
<dbReference type="GO" id="GO:0044205">
    <property type="term" value="P:'de novo' UMP biosynthetic process"/>
    <property type="evidence" value="ECO:0007669"/>
    <property type="project" value="UniProtKB-UniRule"/>
</dbReference>
<dbReference type="GO" id="GO:0006145">
    <property type="term" value="P:purine nucleobase catabolic process"/>
    <property type="evidence" value="ECO:0007669"/>
    <property type="project" value="TreeGrafter"/>
</dbReference>
<feature type="region of interest" description="Disordered" evidence="7">
    <location>
        <begin position="426"/>
        <end position="446"/>
    </location>
</feature>
<feature type="active site" evidence="6">
    <location>
        <position position="306"/>
    </location>
</feature>
<dbReference type="CDD" id="cd01317">
    <property type="entry name" value="DHOase_IIa"/>
    <property type="match status" value="1"/>
</dbReference>
<evidence type="ECO:0000313" key="10">
    <source>
        <dbReference type="Proteomes" id="UP000530514"/>
    </source>
</evidence>
<accession>A0A7W1X9M7</accession>
<evidence type="ECO:0000256" key="5">
    <source>
        <dbReference type="ARBA" id="ARBA00022975"/>
    </source>
</evidence>
<dbReference type="SUPFAM" id="SSF51338">
    <property type="entry name" value="Composite domain of metallo-dependent hydrolases"/>
    <property type="match status" value="1"/>
</dbReference>
<organism evidence="9 10">
    <name type="scientific">Thermoactinomyces daqus</name>
    <dbReference type="NCBI Taxonomy" id="1329516"/>
    <lineage>
        <taxon>Bacteria</taxon>
        <taxon>Bacillati</taxon>
        <taxon>Bacillota</taxon>
        <taxon>Bacilli</taxon>
        <taxon>Bacillales</taxon>
        <taxon>Thermoactinomycetaceae</taxon>
        <taxon>Thermoactinomyces</taxon>
    </lineage>
</organism>
<keyword evidence="6" id="KW-0862">Zinc</keyword>
<dbReference type="GO" id="GO:0004151">
    <property type="term" value="F:dihydroorotase activity"/>
    <property type="evidence" value="ECO:0007669"/>
    <property type="project" value="UniProtKB-UniRule"/>
</dbReference>
<comment type="catalytic activity">
    <reaction evidence="6">
        <text>(S)-dihydroorotate + H2O = N-carbamoyl-L-aspartate + H(+)</text>
        <dbReference type="Rhea" id="RHEA:24296"/>
        <dbReference type="ChEBI" id="CHEBI:15377"/>
        <dbReference type="ChEBI" id="CHEBI:15378"/>
        <dbReference type="ChEBI" id="CHEBI:30864"/>
        <dbReference type="ChEBI" id="CHEBI:32814"/>
        <dbReference type="EC" id="3.5.2.3"/>
    </reaction>
</comment>
<dbReference type="Gene3D" id="2.30.40.10">
    <property type="entry name" value="Urease, subunit C, domain 1"/>
    <property type="match status" value="1"/>
</dbReference>
<feature type="binding site" evidence="6">
    <location>
        <begin position="324"/>
        <end position="325"/>
    </location>
    <ligand>
        <name>substrate</name>
    </ligand>
</feature>
<feature type="binding site" evidence="6">
    <location>
        <position position="61"/>
    </location>
    <ligand>
        <name>Zn(2+)</name>
        <dbReference type="ChEBI" id="CHEBI:29105"/>
        <label>1</label>
    </ligand>
</feature>
<proteinExistence type="inferred from homology"/>
<comment type="pathway">
    <text evidence="6">Pyrimidine metabolism; UMP biosynthesis via de novo pathway; (S)-dihydroorotate from bicarbonate: step 3/3.</text>
</comment>
<evidence type="ECO:0000256" key="1">
    <source>
        <dbReference type="ARBA" id="ARBA00002368"/>
    </source>
</evidence>
<evidence type="ECO:0000256" key="7">
    <source>
        <dbReference type="SAM" id="MobiDB-lite"/>
    </source>
</evidence>
<dbReference type="PROSITE" id="PS00482">
    <property type="entry name" value="DIHYDROOROTASE_1"/>
    <property type="match status" value="1"/>
</dbReference>
<dbReference type="EMBL" id="JACEIP010000007">
    <property type="protein sequence ID" value="MBA4542514.1"/>
    <property type="molecule type" value="Genomic_DNA"/>
</dbReference>
<protein>
    <recommendedName>
        <fullName evidence="6">Dihydroorotase</fullName>
        <shortName evidence="6">DHOase</shortName>
        <ecNumber evidence="6">3.5.2.3</ecNumber>
    </recommendedName>
</protein>
<keyword evidence="5 6" id="KW-0665">Pyrimidine biosynthesis</keyword>
<feature type="binding site" evidence="6">
    <location>
        <position position="153"/>
    </location>
    <ligand>
        <name>Zn(2+)</name>
        <dbReference type="ChEBI" id="CHEBI:29105"/>
        <label>1</label>
    </ligand>
</feature>
<dbReference type="GO" id="GO:0008270">
    <property type="term" value="F:zinc ion binding"/>
    <property type="evidence" value="ECO:0007669"/>
    <property type="project" value="UniProtKB-UniRule"/>
</dbReference>
<evidence type="ECO:0000256" key="4">
    <source>
        <dbReference type="ARBA" id="ARBA00022801"/>
    </source>
</evidence>
<dbReference type="UniPathway" id="UPA00070">
    <property type="reaction ID" value="UER00117"/>
</dbReference>
<dbReference type="RefSeq" id="WP_052154065.1">
    <property type="nucleotide sequence ID" value="NZ_JACEIP010000007.1"/>
</dbReference>
<feature type="binding site" evidence="6">
    <location>
        <position position="279"/>
    </location>
    <ligand>
        <name>substrate</name>
    </ligand>
</feature>
<comment type="cofactor">
    <cofactor evidence="6">
        <name>Zn(2+)</name>
        <dbReference type="ChEBI" id="CHEBI:29105"/>
    </cofactor>
    <text evidence="6">Binds 2 Zn(2+) ions per subunit.</text>
</comment>
<dbReference type="Proteomes" id="UP000530514">
    <property type="component" value="Unassembled WGS sequence"/>
</dbReference>
<dbReference type="InterPro" id="IPR011059">
    <property type="entry name" value="Metal-dep_hydrolase_composite"/>
</dbReference>
<dbReference type="HAMAP" id="MF_00220_B">
    <property type="entry name" value="PyrC_classI_B"/>
    <property type="match status" value="1"/>
</dbReference>
<evidence type="ECO:0000256" key="2">
    <source>
        <dbReference type="ARBA" id="ARBA00010286"/>
    </source>
</evidence>
<keyword evidence="4 6" id="KW-0378">Hydrolase</keyword>
<feature type="binding site" evidence="6">
    <location>
        <position position="180"/>
    </location>
    <ligand>
        <name>Zn(2+)</name>
        <dbReference type="ChEBI" id="CHEBI:29105"/>
        <label>2</label>
    </ligand>
</feature>
<feature type="binding site" evidence="6">
    <location>
        <position position="233"/>
    </location>
    <ligand>
        <name>Zn(2+)</name>
        <dbReference type="ChEBI" id="CHEBI:29105"/>
        <label>2</label>
    </ligand>
</feature>
<evidence type="ECO:0000313" key="9">
    <source>
        <dbReference type="EMBL" id="MBA4542514.1"/>
    </source>
</evidence>
<comment type="caution">
    <text evidence="9">The sequence shown here is derived from an EMBL/GenBank/DDBJ whole genome shotgun (WGS) entry which is preliminary data.</text>
</comment>
<reference evidence="9 10" key="1">
    <citation type="submission" date="2020-07" db="EMBL/GenBank/DDBJ databases">
        <authorList>
            <person name="Feng H."/>
        </authorList>
    </citation>
    <scope>NUCLEOTIDE SEQUENCE [LARGE SCALE GENOMIC DNA]</scope>
    <source>
        <strain evidence="10">s-11</strain>
    </source>
</reference>
<dbReference type="EC" id="3.5.2.3" evidence="6"/>
<feature type="binding site" evidence="6">
    <location>
        <position position="306"/>
    </location>
    <ligand>
        <name>Zn(2+)</name>
        <dbReference type="ChEBI" id="CHEBI:29105"/>
        <label>1</label>
    </ligand>
</feature>
<dbReference type="NCBIfam" id="TIGR00857">
    <property type="entry name" value="pyrC_multi"/>
    <property type="match status" value="1"/>
</dbReference>
<feature type="binding site" evidence="6">
    <location>
        <position position="63"/>
    </location>
    <ligand>
        <name>Zn(2+)</name>
        <dbReference type="ChEBI" id="CHEBI:29105"/>
        <label>1</label>
    </ligand>
</feature>
<dbReference type="GO" id="GO:0005737">
    <property type="term" value="C:cytoplasm"/>
    <property type="evidence" value="ECO:0007669"/>
    <property type="project" value="TreeGrafter"/>
</dbReference>
<comment type="similarity">
    <text evidence="2 6">Belongs to the metallo-dependent hydrolases superfamily. DHOase family. Class I DHOase subfamily.</text>
</comment>
<dbReference type="Pfam" id="PF12890">
    <property type="entry name" value="DHOase"/>
    <property type="match status" value="1"/>
</dbReference>
<dbReference type="AlphaFoldDB" id="A0A7W1X9M7"/>
<sequence length="446" mass="48725">MKTILKNGLVFRSVSEGWSKQDIVIEGNWIVQMVDNAPEEEGARVIDVGGKRVVPGLIDMHVHLREPGFEQKETIETGAKAAAKGGFTTIAPMPNTRPVTDSSEIVQKVINRAREVGLVRVLPYGAITVRECGQQLTDMKSLKQAGVIGVTDDGVGIQSAGMMKEAMLLAHELGLPVVAHCEDDSLAKGGVMHDGEAAKRFGLKGIPSEAESVHVARDILLAEEIGVHYHVCHISAEQSVRLVREAKARGQRVTAEVTPHHLLLCDEDIPAPDGRWKMNPPLRSRRDREALIAGLKDGTIDIIATDHAPHTSEEKALGMEKAPFGIVGLETAFPLLYTHLVLKDGILTLEELIDKMTRKPAKVFGLPYGEIAEGKAADLTVIDLETERTIEPETFLSKGKNTPFGGWNVKGWPVLTIMDGRITWEDAKPESLTGPGKWTEQKEDQR</sequence>
<dbReference type="SUPFAM" id="SSF51556">
    <property type="entry name" value="Metallo-dependent hydrolases"/>
    <property type="match status" value="1"/>
</dbReference>
<dbReference type="PROSITE" id="PS00483">
    <property type="entry name" value="DIHYDROOROTASE_2"/>
    <property type="match status" value="1"/>
</dbReference>
<name>A0A7W1X9M7_9BACL</name>
<dbReference type="PANTHER" id="PTHR43668">
    <property type="entry name" value="ALLANTOINASE"/>
    <property type="match status" value="1"/>
</dbReference>
<feature type="binding site" evidence="6">
    <location>
        <position position="310"/>
    </location>
    <ligand>
        <name>substrate</name>
    </ligand>
</feature>
<evidence type="ECO:0000256" key="6">
    <source>
        <dbReference type="HAMAP-Rule" id="MF_00220"/>
    </source>
</evidence>
<keyword evidence="3 6" id="KW-0479">Metal-binding</keyword>
<dbReference type="PANTHER" id="PTHR43668:SF2">
    <property type="entry name" value="ALLANTOINASE"/>
    <property type="match status" value="1"/>
</dbReference>
<gene>
    <name evidence="6" type="primary">pyrC</name>
    <name evidence="9" type="ORF">H1164_06300</name>
</gene>
<evidence type="ECO:0000259" key="8">
    <source>
        <dbReference type="Pfam" id="PF12890"/>
    </source>
</evidence>
<dbReference type="GO" id="GO:0004038">
    <property type="term" value="F:allantoinase activity"/>
    <property type="evidence" value="ECO:0007669"/>
    <property type="project" value="TreeGrafter"/>
</dbReference>
<feature type="binding site" evidence="6">
    <location>
        <position position="153"/>
    </location>
    <ligand>
        <name>Zn(2+)</name>
        <dbReference type="ChEBI" id="CHEBI:29105"/>
        <label>2</label>
    </ligand>
</feature>
<evidence type="ECO:0000256" key="3">
    <source>
        <dbReference type="ARBA" id="ARBA00022723"/>
    </source>
</evidence>
<dbReference type="InterPro" id="IPR002195">
    <property type="entry name" value="Dihydroorotase_CS"/>
</dbReference>
<dbReference type="InterPro" id="IPR024403">
    <property type="entry name" value="DHOase_cat"/>
</dbReference>